<evidence type="ECO:0000313" key="3">
    <source>
        <dbReference type="Proteomes" id="UP000544872"/>
    </source>
</evidence>
<gene>
    <name evidence="2" type="ORF">FHS48_001081</name>
</gene>
<organism evidence="2 3">
    <name type="scientific">Novispirillum itersonii</name>
    <name type="common">Aquaspirillum itersonii</name>
    <dbReference type="NCBI Taxonomy" id="189"/>
    <lineage>
        <taxon>Bacteria</taxon>
        <taxon>Pseudomonadati</taxon>
        <taxon>Pseudomonadota</taxon>
        <taxon>Alphaproteobacteria</taxon>
        <taxon>Rhodospirillales</taxon>
        <taxon>Novispirillaceae</taxon>
        <taxon>Novispirillum</taxon>
    </lineage>
</organism>
<keyword evidence="3" id="KW-1185">Reference proteome</keyword>
<dbReference type="Pfam" id="PF06776">
    <property type="entry name" value="IalB"/>
    <property type="match status" value="1"/>
</dbReference>
<comment type="caution">
    <text evidence="2">The sequence shown here is derived from an EMBL/GenBank/DDBJ whole genome shotgun (WGS) entry which is preliminary data.</text>
</comment>
<dbReference type="InterPro" id="IPR038696">
    <property type="entry name" value="IalB_sf"/>
</dbReference>
<name>A0A7X0DL55_NOVIT</name>
<evidence type="ECO:0000256" key="1">
    <source>
        <dbReference type="SAM" id="SignalP"/>
    </source>
</evidence>
<sequence>MPRKFRLLLCFTALSTLMATTIPSPGRAADTKTLGSFGPWSAYSFTENGKQVCYMAARPVKAEGNFASRGDIYALITHRPGQKSFNVFSIVAGYAYSTDSEEQVQVSIGKRNFKLFTQGERAWTHDDKTDLALTEAIRKGGAEMVVRGKSVRNAETTDTYALTGAAKALEAIDSACGVKPGGS</sequence>
<feature type="signal peptide" evidence="1">
    <location>
        <begin position="1"/>
        <end position="28"/>
    </location>
</feature>
<dbReference type="EMBL" id="JACIIX010000003">
    <property type="protein sequence ID" value="MBB6209673.1"/>
    <property type="molecule type" value="Genomic_DNA"/>
</dbReference>
<dbReference type="Gene3D" id="2.60.40.1880">
    <property type="entry name" value="Invasion associated locus B (IalB) protein"/>
    <property type="match status" value="1"/>
</dbReference>
<accession>A0A7X0DL55</accession>
<protein>
    <submittedName>
        <fullName evidence="2">Uncharacterized protein</fullName>
    </submittedName>
</protein>
<proteinExistence type="predicted"/>
<feature type="chain" id="PRO_5031239637" evidence="1">
    <location>
        <begin position="29"/>
        <end position="183"/>
    </location>
</feature>
<dbReference type="AlphaFoldDB" id="A0A7X0DL55"/>
<dbReference type="Proteomes" id="UP000544872">
    <property type="component" value="Unassembled WGS sequence"/>
</dbReference>
<dbReference type="InterPro" id="IPR010642">
    <property type="entry name" value="Invasion_prot_B"/>
</dbReference>
<keyword evidence="1" id="KW-0732">Signal</keyword>
<dbReference type="RefSeq" id="WP_184262147.1">
    <property type="nucleotide sequence ID" value="NZ_JACIIX010000003.1"/>
</dbReference>
<reference evidence="2 3" key="1">
    <citation type="submission" date="2020-08" db="EMBL/GenBank/DDBJ databases">
        <title>Genomic Encyclopedia of Type Strains, Phase IV (KMG-IV): sequencing the most valuable type-strain genomes for metagenomic binning, comparative biology and taxonomic classification.</title>
        <authorList>
            <person name="Goeker M."/>
        </authorList>
    </citation>
    <scope>NUCLEOTIDE SEQUENCE [LARGE SCALE GENOMIC DNA]</scope>
    <source>
        <strain evidence="2 3">DSM 11590</strain>
    </source>
</reference>
<evidence type="ECO:0000313" key="2">
    <source>
        <dbReference type="EMBL" id="MBB6209673.1"/>
    </source>
</evidence>